<dbReference type="Gene3D" id="3.30.1520.10">
    <property type="entry name" value="Phox-like domain"/>
    <property type="match status" value="1"/>
</dbReference>
<dbReference type="Gene3D" id="1.20.1270.60">
    <property type="entry name" value="Arfaptin homology (AH) domain/BAR domain"/>
    <property type="match status" value="1"/>
</dbReference>
<dbReference type="Pfam" id="PF00787">
    <property type="entry name" value="PX"/>
    <property type="match status" value="1"/>
</dbReference>
<dbReference type="PANTHER" id="PTHR45850:SF2">
    <property type="entry name" value="SORTING NEXIN-5-LIKE"/>
    <property type="match status" value="1"/>
</dbReference>
<dbReference type="InterPro" id="IPR027267">
    <property type="entry name" value="AH/BAR_dom_sf"/>
</dbReference>
<dbReference type="InterPro" id="IPR015404">
    <property type="entry name" value="Vps5_C"/>
</dbReference>
<keyword evidence="5" id="KW-1185">Reference proteome</keyword>
<evidence type="ECO:0000256" key="1">
    <source>
        <dbReference type="ARBA" id="ARBA00010883"/>
    </source>
</evidence>
<comment type="caution">
    <text evidence="4">The sequence shown here is derived from an EMBL/GenBank/DDBJ whole genome shotgun (WGS) entry which is preliminary data.</text>
</comment>
<dbReference type="Pfam" id="PF09325">
    <property type="entry name" value="Vps5"/>
    <property type="match status" value="1"/>
</dbReference>
<dbReference type="SMART" id="SM00312">
    <property type="entry name" value="PX"/>
    <property type="match status" value="1"/>
</dbReference>
<accession>A0AAD9PG85</accession>
<feature type="region of interest" description="Disordered" evidence="2">
    <location>
        <begin position="1"/>
        <end position="28"/>
    </location>
</feature>
<name>A0AAD9PG85_RIDPI</name>
<evidence type="ECO:0000256" key="2">
    <source>
        <dbReference type="SAM" id="MobiDB-lite"/>
    </source>
</evidence>
<evidence type="ECO:0000259" key="3">
    <source>
        <dbReference type="PROSITE" id="PS50195"/>
    </source>
</evidence>
<organism evidence="4 5">
    <name type="scientific">Ridgeia piscesae</name>
    <name type="common">Tubeworm</name>
    <dbReference type="NCBI Taxonomy" id="27915"/>
    <lineage>
        <taxon>Eukaryota</taxon>
        <taxon>Metazoa</taxon>
        <taxon>Spiralia</taxon>
        <taxon>Lophotrochozoa</taxon>
        <taxon>Annelida</taxon>
        <taxon>Polychaeta</taxon>
        <taxon>Sedentaria</taxon>
        <taxon>Canalipalpata</taxon>
        <taxon>Sabellida</taxon>
        <taxon>Siboglinidae</taxon>
        <taxon>Ridgeia</taxon>
    </lineage>
</organism>
<dbReference type="PANTHER" id="PTHR45850">
    <property type="entry name" value="SORTING NEXIN FAMILY MEMBER"/>
    <property type="match status" value="1"/>
</dbReference>
<dbReference type="AlphaFoldDB" id="A0AAD9PG85"/>
<dbReference type="SUPFAM" id="SSF64268">
    <property type="entry name" value="PX domain"/>
    <property type="match status" value="1"/>
</dbReference>
<dbReference type="EMBL" id="JAODUO010000001">
    <property type="protein sequence ID" value="KAK2194234.1"/>
    <property type="molecule type" value="Genomic_DNA"/>
</dbReference>
<sequence length="399" mass="45009">MQESPTSDGNGAISPVEPSSSSSSSCYEPLEPRFQVRVTQPIKDGTIVKYTLRVKQRDGMRMLDSKEKLERSVERTYEDFEWLHHSFLTHVDTAGLIVPPLPPRPIVKPHDAQSKSKKQLGNSSKVVIADEFYKDCKSLERYLKQLAGHSVFGNDPVLERFLTETKHLPRSWVKKGLLDKLSTAMDGAKKMGHQDIDDYFQNEWTAANKYSACIRQASDSFNKMVYSQQRLAGAYCHLATTLNIGGSCTDSRNTAAFYRLLVALAEALDDGKQGLDVDVFNDESTLGFHLDLTKRYTDSLKEMLYGRTCLLINYEDANRALSKAKPNKVAAAEEAKKSVEQAFEACSETARRELKDYHRERIFVFQEALTVYAEAKITTARDTYALLAKSLTHFKQFTG</sequence>
<comment type="similarity">
    <text evidence="1">Belongs to the sorting nexin family.</text>
</comment>
<reference evidence="4" key="1">
    <citation type="journal article" date="2023" name="Mol. Biol. Evol.">
        <title>Third-Generation Sequencing Reveals the Adaptive Role of the Epigenome in Three Deep-Sea Polychaetes.</title>
        <authorList>
            <person name="Perez M."/>
            <person name="Aroh O."/>
            <person name="Sun Y."/>
            <person name="Lan Y."/>
            <person name="Juniper S.K."/>
            <person name="Young C.R."/>
            <person name="Angers B."/>
            <person name="Qian P.Y."/>
        </authorList>
    </citation>
    <scope>NUCLEOTIDE SEQUENCE</scope>
    <source>
        <strain evidence="4">R07B-5</strain>
    </source>
</reference>
<dbReference type="PROSITE" id="PS50195">
    <property type="entry name" value="PX"/>
    <property type="match status" value="1"/>
</dbReference>
<gene>
    <name evidence="4" type="ORF">NP493_1g04025</name>
</gene>
<feature type="domain" description="PX" evidence="3">
    <location>
        <begin position="28"/>
        <end position="168"/>
    </location>
</feature>
<protein>
    <recommendedName>
        <fullName evidence="3">PX domain-containing protein</fullName>
    </recommendedName>
</protein>
<dbReference type="Proteomes" id="UP001209878">
    <property type="component" value="Unassembled WGS sequence"/>
</dbReference>
<evidence type="ECO:0000313" key="4">
    <source>
        <dbReference type="EMBL" id="KAK2194234.1"/>
    </source>
</evidence>
<dbReference type="GO" id="GO:0035091">
    <property type="term" value="F:phosphatidylinositol binding"/>
    <property type="evidence" value="ECO:0007669"/>
    <property type="project" value="InterPro"/>
</dbReference>
<dbReference type="InterPro" id="IPR001683">
    <property type="entry name" value="PX_dom"/>
</dbReference>
<evidence type="ECO:0000313" key="5">
    <source>
        <dbReference type="Proteomes" id="UP001209878"/>
    </source>
</evidence>
<dbReference type="InterPro" id="IPR036871">
    <property type="entry name" value="PX_dom_sf"/>
</dbReference>
<proteinExistence type="inferred from homology"/>